<dbReference type="AlphaFoldDB" id="G0RMI4"/>
<keyword evidence="1" id="KW-0732">Signal</keyword>
<keyword evidence="3" id="KW-1185">Reference proteome</keyword>
<gene>
    <name evidence="2" type="ORF">TRIREDRAFT_122422</name>
</gene>
<evidence type="ECO:0000256" key="1">
    <source>
        <dbReference type="SAM" id="SignalP"/>
    </source>
</evidence>
<dbReference type="eggNOG" id="ENOG502R6UB">
    <property type="taxonomic scope" value="Eukaryota"/>
</dbReference>
<dbReference type="KEGG" id="tre:TRIREDRAFT_122422"/>
<organism evidence="3">
    <name type="scientific">Hypocrea jecorina (strain QM6a)</name>
    <name type="common">Trichoderma reesei</name>
    <dbReference type="NCBI Taxonomy" id="431241"/>
    <lineage>
        <taxon>Eukaryota</taxon>
        <taxon>Fungi</taxon>
        <taxon>Dikarya</taxon>
        <taxon>Ascomycota</taxon>
        <taxon>Pezizomycotina</taxon>
        <taxon>Sordariomycetes</taxon>
        <taxon>Hypocreomycetidae</taxon>
        <taxon>Hypocreales</taxon>
        <taxon>Hypocreaceae</taxon>
        <taxon>Trichoderma</taxon>
    </lineage>
</organism>
<protein>
    <submittedName>
        <fullName evidence="2">Predicted protein</fullName>
    </submittedName>
</protein>
<proteinExistence type="predicted"/>
<reference evidence="2 3" key="1">
    <citation type="journal article" date="2008" name="Nat. Biotechnol.">
        <title>Genome sequencing and analysis of the biomass-degrading fungus Trichoderma reesei (syn. Hypocrea jecorina).</title>
        <authorList>
            <person name="Martinez D."/>
            <person name="Berka R.M."/>
            <person name="Henrissat B."/>
            <person name="Saloheimo M."/>
            <person name="Arvas M."/>
            <person name="Baker S.E."/>
            <person name="Chapman J."/>
            <person name="Chertkov O."/>
            <person name="Coutinho P.M."/>
            <person name="Cullen D."/>
            <person name="Danchin E.G."/>
            <person name="Grigoriev I.V."/>
            <person name="Harris P."/>
            <person name="Jackson M."/>
            <person name="Kubicek C.P."/>
            <person name="Han C.S."/>
            <person name="Ho I."/>
            <person name="Larrondo L.F."/>
            <person name="de Leon A.L."/>
            <person name="Magnuson J.K."/>
            <person name="Merino S."/>
            <person name="Misra M."/>
            <person name="Nelson B."/>
            <person name="Putnam N."/>
            <person name="Robbertse B."/>
            <person name="Salamov A.A."/>
            <person name="Schmoll M."/>
            <person name="Terry A."/>
            <person name="Thayer N."/>
            <person name="Westerholm-Parvinen A."/>
            <person name="Schoch C.L."/>
            <person name="Yao J."/>
            <person name="Barabote R."/>
            <person name="Nelson M.A."/>
            <person name="Detter C."/>
            <person name="Bruce D."/>
            <person name="Kuske C.R."/>
            <person name="Xie G."/>
            <person name="Richardson P."/>
            <person name="Rokhsar D.S."/>
            <person name="Lucas S.M."/>
            <person name="Rubin E.M."/>
            <person name="Dunn-Coleman N."/>
            <person name="Ward M."/>
            <person name="Brettin T.S."/>
        </authorList>
    </citation>
    <scope>NUCLEOTIDE SEQUENCE [LARGE SCALE GENOMIC DNA]</scope>
    <source>
        <strain evidence="2 3">QM6a</strain>
    </source>
</reference>
<dbReference type="HOGENOM" id="CLU_110370_0_0_1"/>
<dbReference type="OrthoDB" id="5239982at2759"/>
<dbReference type="GeneID" id="18483401"/>
<feature type="signal peptide" evidence="1">
    <location>
        <begin position="1"/>
        <end position="17"/>
    </location>
</feature>
<evidence type="ECO:0000313" key="3">
    <source>
        <dbReference type="Proteomes" id="UP000008984"/>
    </source>
</evidence>
<dbReference type="VEuPathDB" id="FungiDB:TRIREDRAFT_122422"/>
<accession>G0RMI4</accession>
<sequence>MRFQVVSFLAALPFSLANLADLSYSAPPERLAAAQKEAGCNLPAGFQISDFSAKTNGTGPTPALTAYSFAYSDPDTDVAVKCSYNSSSVSTTPGSLTPRYACENSDVKFILSGATGRTLTLIERICPGPNGVKGYEVAGAVDLALNCSTTPASCKTSSNDVRGNFTSLDPVTDPTRIKRWVPR</sequence>
<evidence type="ECO:0000313" key="2">
    <source>
        <dbReference type="EMBL" id="EGR47788.1"/>
    </source>
</evidence>
<dbReference type="EMBL" id="GL985067">
    <property type="protein sequence ID" value="EGR47788.1"/>
    <property type="molecule type" value="Genomic_DNA"/>
</dbReference>
<name>G0RMI4_HYPJQ</name>
<dbReference type="Proteomes" id="UP000008984">
    <property type="component" value="Unassembled WGS sequence"/>
</dbReference>
<feature type="chain" id="PRO_5003408848" evidence="1">
    <location>
        <begin position="18"/>
        <end position="183"/>
    </location>
</feature>
<dbReference type="RefSeq" id="XP_006966401.1">
    <property type="nucleotide sequence ID" value="XM_006966339.1"/>
</dbReference>